<comment type="caution">
    <text evidence="1">The sequence shown here is derived from an EMBL/GenBank/DDBJ whole genome shotgun (WGS) entry which is preliminary data.</text>
</comment>
<dbReference type="NCBIfam" id="TIGR04088">
    <property type="entry name" value="cognate_SipW"/>
    <property type="match status" value="1"/>
</dbReference>
<protein>
    <submittedName>
        <fullName evidence="1">SipW-dependent-type signal peptide-containing protein</fullName>
    </submittedName>
</protein>
<reference evidence="1 2" key="1">
    <citation type="submission" date="2022-01" db="EMBL/GenBank/DDBJ databases">
        <title>Collection of gut derived symbiotic bacterial strains cultured from healthy donors.</title>
        <authorList>
            <person name="Lin H."/>
            <person name="Kohout C."/>
            <person name="Waligurski E."/>
            <person name="Pamer E.G."/>
        </authorList>
    </citation>
    <scope>NUCLEOTIDE SEQUENCE [LARGE SCALE GENOMIC DNA]</scope>
    <source>
        <strain evidence="1 2">DFI.3.7</strain>
    </source>
</reference>
<proteinExistence type="predicted"/>
<name>A0ABS9M8Q6_9FIRM</name>
<gene>
    <name evidence="1" type="ORF">L0P79_08615</name>
</gene>
<evidence type="ECO:0000313" key="1">
    <source>
        <dbReference type="EMBL" id="MCG4527141.1"/>
    </source>
</evidence>
<dbReference type="RefSeq" id="WP_238073931.1">
    <property type="nucleotide sequence ID" value="NZ_JAKNJB010000012.1"/>
</dbReference>
<keyword evidence="2" id="KW-1185">Reference proteome</keyword>
<dbReference type="EMBL" id="JAKNJB010000012">
    <property type="protein sequence ID" value="MCG4527141.1"/>
    <property type="molecule type" value="Genomic_DNA"/>
</dbReference>
<sequence>MKKKITLLLSLVLAVAMGIGGTLAWLTAKTEAVKNTFTVGNINITLTETTTNYKMVPGQTIAKDPKVTVKAGSEACWLFVKIEEGNDLDKFISYTVADDWTALTDVEGVFYREVAASDTDQSFDVIGYESGDPATFIANKVLVKDTVTKDDMDAFDTDKNGTLSDTEKAALPTLTFTAYAVQKDGLTTAANAWGQIPTT</sequence>
<dbReference type="Proteomes" id="UP001200313">
    <property type="component" value="Unassembled WGS sequence"/>
</dbReference>
<dbReference type="InterPro" id="IPR023833">
    <property type="entry name" value="Signal_pept_SipW-depend-type"/>
</dbReference>
<organism evidence="1 2">
    <name type="scientific">Intestinimonas massiliensis</name>
    <name type="common">ex Afouda et al. 2020</name>
    <dbReference type="NCBI Taxonomy" id="1673721"/>
    <lineage>
        <taxon>Bacteria</taxon>
        <taxon>Bacillati</taxon>
        <taxon>Bacillota</taxon>
        <taxon>Clostridia</taxon>
        <taxon>Eubacteriales</taxon>
        <taxon>Intestinimonas</taxon>
    </lineage>
</organism>
<accession>A0ABS9M8Q6</accession>
<evidence type="ECO:0000313" key="2">
    <source>
        <dbReference type="Proteomes" id="UP001200313"/>
    </source>
</evidence>